<protein>
    <recommendedName>
        <fullName evidence="4">ABC transporter domain-containing protein</fullName>
    </recommendedName>
</protein>
<dbReference type="GO" id="GO:0022857">
    <property type="term" value="F:transmembrane transporter activity"/>
    <property type="evidence" value="ECO:0007669"/>
    <property type="project" value="UniProtKB-ARBA"/>
</dbReference>
<keyword evidence="2" id="KW-0547">Nucleotide-binding</keyword>
<keyword evidence="3" id="KW-0067">ATP-binding</keyword>
<dbReference type="InterPro" id="IPR017871">
    <property type="entry name" value="ABC_transporter-like_CS"/>
</dbReference>
<evidence type="ECO:0000256" key="2">
    <source>
        <dbReference type="ARBA" id="ARBA00022741"/>
    </source>
</evidence>
<dbReference type="Pfam" id="PF00005">
    <property type="entry name" value="ABC_tran"/>
    <property type="match status" value="1"/>
</dbReference>
<sequence>MGEVEVPAIRGISLEIEKGEFIAIIGPSGSGKSTLMHILGCLDKPTKGLFYLDEEDILKTSENRLAAIRNDKIGFVFQQFNLLARRSALENVETPCLYAGKSRRERIRRAREALDKVGLEEKRFSHHPNQLSGGQRQRVAIARALVNNPDIIFADEPTGALDTRSGDEILEIFQQLNKEGRTLILVTHERYVAQCAERIIHVKDGQIDSEELITQ</sequence>
<organism evidence="5">
    <name type="scientific">marine sediment metagenome</name>
    <dbReference type="NCBI Taxonomy" id="412755"/>
    <lineage>
        <taxon>unclassified sequences</taxon>
        <taxon>metagenomes</taxon>
        <taxon>ecological metagenomes</taxon>
    </lineage>
</organism>
<dbReference type="PANTHER" id="PTHR24220">
    <property type="entry name" value="IMPORT ATP-BINDING PROTEIN"/>
    <property type="match status" value="1"/>
</dbReference>
<dbReference type="CDD" id="cd03255">
    <property type="entry name" value="ABC_MJ0796_LolCDE_FtsE"/>
    <property type="match status" value="1"/>
</dbReference>
<dbReference type="GO" id="GO:0098796">
    <property type="term" value="C:membrane protein complex"/>
    <property type="evidence" value="ECO:0007669"/>
    <property type="project" value="UniProtKB-ARBA"/>
</dbReference>
<dbReference type="SUPFAM" id="SSF52540">
    <property type="entry name" value="P-loop containing nucleoside triphosphate hydrolases"/>
    <property type="match status" value="1"/>
</dbReference>
<name>A0A0F9CHZ7_9ZZZZ</name>
<evidence type="ECO:0000256" key="3">
    <source>
        <dbReference type="ARBA" id="ARBA00022840"/>
    </source>
</evidence>
<evidence type="ECO:0000259" key="4">
    <source>
        <dbReference type="PROSITE" id="PS50893"/>
    </source>
</evidence>
<keyword evidence="1" id="KW-0813">Transport</keyword>
<dbReference type="InterPro" id="IPR017911">
    <property type="entry name" value="MacB-like_ATP-bd"/>
</dbReference>
<dbReference type="AlphaFoldDB" id="A0A0F9CHZ7"/>
<evidence type="ECO:0000256" key="1">
    <source>
        <dbReference type="ARBA" id="ARBA00022448"/>
    </source>
</evidence>
<dbReference type="Gene3D" id="3.40.50.300">
    <property type="entry name" value="P-loop containing nucleotide triphosphate hydrolases"/>
    <property type="match status" value="1"/>
</dbReference>
<comment type="caution">
    <text evidence="5">The sequence shown here is derived from an EMBL/GenBank/DDBJ whole genome shotgun (WGS) entry which is preliminary data.</text>
</comment>
<accession>A0A0F9CHZ7</accession>
<dbReference type="PROSITE" id="PS00211">
    <property type="entry name" value="ABC_TRANSPORTER_1"/>
    <property type="match status" value="1"/>
</dbReference>
<evidence type="ECO:0000313" key="5">
    <source>
        <dbReference type="EMBL" id="KKL48928.1"/>
    </source>
</evidence>
<reference evidence="5" key="1">
    <citation type="journal article" date="2015" name="Nature">
        <title>Complex archaea that bridge the gap between prokaryotes and eukaryotes.</title>
        <authorList>
            <person name="Spang A."/>
            <person name="Saw J.H."/>
            <person name="Jorgensen S.L."/>
            <person name="Zaremba-Niedzwiedzka K."/>
            <person name="Martijn J."/>
            <person name="Lind A.E."/>
            <person name="van Eijk R."/>
            <person name="Schleper C."/>
            <person name="Guy L."/>
            <person name="Ettema T.J."/>
        </authorList>
    </citation>
    <scope>NUCLEOTIDE SEQUENCE</scope>
</reference>
<dbReference type="InterPro" id="IPR027417">
    <property type="entry name" value="P-loop_NTPase"/>
</dbReference>
<dbReference type="InterPro" id="IPR015854">
    <property type="entry name" value="ABC_transpr_LolD-like"/>
</dbReference>
<feature type="domain" description="ABC transporter" evidence="4">
    <location>
        <begin position="1"/>
        <end position="215"/>
    </location>
</feature>
<dbReference type="FunFam" id="3.40.50.300:FF:000032">
    <property type="entry name" value="Export ABC transporter ATP-binding protein"/>
    <property type="match status" value="1"/>
</dbReference>
<dbReference type="PANTHER" id="PTHR24220:SF86">
    <property type="entry name" value="ABC TRANSPORTER ABCH.1"/>
    <property type="match status" value="1"/>
</dbReference>
<dbReference type="InterPro" id="IPR003593">
    <property type="entry name" value="AAA+_ATPase"/>
</dbReference>
<dbReference type="SMART" id="SM00382">
    <property type="entry name" value="AAA"/>
    <property type="match status" value="1"/>
</dbReference>
<dbReference type="GO" id="GO:0005524">
    <property type="term" value="F:ATP binding"/>
    <property type="evidence" value="ECO:0007669"/>
    <property type="project" value="UniProtKB-KW"/>
</dbReference>
<dbReference type="PROSITE" id="PS50893">
    <property type="entry name" value="ABC_TRANSPORTER_2"/>
    <property type="match status" value="1"/>
</dbReference>
<gene>
    <name evidence="5" type="ORF">LCGC14_2320610</name>
</gene>
<dbReference type="GO" id="GO:0005886">
    <property type="term" value="C:plasma membrane"/>
    <property type="evidence" value="ECO:0007669"/>
    <property type="project" value="TreeGrafter"/>
</dbReference>
<dbReference type="GO" id="GO:0016887">
    <property type="term" value="F:ATP hydrolysis activity"/>
    <property type="evidence" value="ECO:0007669"/>
    <property type="project" value="InterPro"/>
</dbReference>
<dbReference type="InterPro" id="IPR003439">
    <property type="entry name" value="ABC_transporter-like_ATP-bd"/>
</dbReference>
<dbReference type="EMBL" id="LAZR01033146">
    <property type="protein sequence ID" value="KKL48928.1"/>
    <property type="molecule type" value="Genomic_DNA"/>
</dbReference>
<proteinExistence type="predicted"/>